<evidence type="ECO:0000256" key="6">
    <source>
        <dbReference type="ARBA" id="ARBA00012402"/>
    </source>
</evidence>
<keyword evidence="11 12" id="KW-0350">Heme biosynthesis</keyword>
<comment type="caution">
    <text evidence="15">The sequence shown here is derived from an EMBL/GenBank/DDBJ whole genome shotgun (WGS) entry which is preliminary data.</text>
</comment>
<dbReference type="Pfam" id="PF01593">
    <property type="entry name" value="Amino_oxidase"/>
    <property type="match status" value="1"/>
</dbReference>
<feature type="domain" description="Amine oxidase" evidence="14">
    <location>
        <begin position="21"/>
        <end position="298"/>
    </location>
</feature>
<dbReference type="Gene3D" id="1.10.3110.10">
    <property type="entry name" value="protoporphyrinogen ix oxidase, domain 3"/>
    <property type="match status" value="1"/>
</dbReference>
<comment type="cofactor">
    <cofactor evidence="2 12">
        <name>FAD</name>
        <dbReference type="ChEBI" id="CHEBI:57692"/>
    </cofactor>
</comment>
<evidence type="ECO:0000259" key="14">
    <source>
        <dbReference type="Pfam" id="PF01593"/>
    </source>
</evidence>
<dbReference type="SUPFAM" id="SSF51905">
    <property type="entry name" value="FAD/NAD(P)-binding domain"/>
    <property type="match status" value="1"/>
</dbReference>
<dbReference type="EC" id="1.3.3.15" evidence="6 12"/>
<keyword evidence="16" id="KW-1185">Reference proteome</keyword>
<evidence type="ECO:0000256" key="12">
    <source>
        <dbReference type="RuleBase" id="RU364052"/>
    </source>
</evidence>
<keyword evidence="9 12" id="KW-0274">FAD</keyword>
<dbReference type="PANTHER" id="PTHR42923">
    <property type="entry name" value="PROTOPORPHYRINOGEN OXIDASE"/>
    <property type="match status" value="1"/>
</dbReference>
<evidence type="ECO:0000256" key="7">
    <source>
        <dbReference type="ARBA" id="ARBA00019046"/>
    </source>
</evidence>
<evidence type="ECO:0000256" key="9">
    <source>
        <dbReference type="ARBA" id="ARBA00022827"/>
    </source>
</evidence>
<dbReference type="InterPro" id="IPR004572">
    <property type="entry name" value="Protoporphyrinogen_oxidase"/>
</dbReference>
<evidence type="ECO:0000256" key="2">
    <source>
        <dbReference type="ARBA" id="ARBA00001974"/>
    </source>
</evidence>
<keyword evidence="8 12" id="KW-0285">Flavoprotein</keyword>
<dbReference type="SUPFAM" id="SSF54373">
    <property type="entry name" value="FAD-linked reductases, C-terminal domain"/>
    <property type="match status" value="1"/>
</dbReference>
<comment type="function">
    <text evidence="3 12">Involved in coproporphyrin-dependent heme b biosynthesis. Catalyzes the oxidation of coproporphyrinogen III to coproporphyrin III.</text>
</comment>
<feature type="region of interest" description="Disordered" evidence="13">
    <location>
        <begin position="303"/>
        <end position="323"/>
    </location>
</feature>
<protein>
    <recommendedName>
        <fullName evidence="7 12">Coproporphyrinogen III oxidase</fullName>
        <ecNumber evidence="6 12">1.3.3.15</ecNumber>
    </recommendedName>
</protein>
<comment type="pathway">
    <text evidence="4 12">Porphyrin-containing compound metabolism; protoheme biosynthesis.</text>
</comment>
<dbReference type="EMBL" id="JBHLZP010000913">
    <property type="protein sequence ID" value="MFB9840076.1"/>
    <property type="molecule type" value="Genomic_DNA"/>
</dbReference>
<dbReference type="InterPro" id="IPR036188">
    <property type="entry name" value="FAD/NAD-bd_sf"/>
</dbReference>
<name>A0ABV5Z011_9ACTN</name>
<comment type="similarity">
    <text evidence="5 12">Belongs to the protoporphyrinogen/coproporphyrinogen oxidase family. Coproporphyrinogen III oxidase subfamily.</text>
</comment>
<dbReference type="NCBIfam" id="TIGR00562">
    <property type="entry name" value="proto_IX_ox"/>
    <property type="match status" value="1"/>
</dbReference>
<dbReference type="Gene3D" id="3.50.50.60">
    <property type="entry name" value="FAD/NAD(P)-binding domain"/>
    <property type="match status" value="1"/>
</dbReference>
<evidence type="ECO:0000256" key="10">
    <source>
        <dbReference type="ARBA" id="ARBA00023002"/>
    </source>
</evidence>
<evidence type="ECO:0000256" key="3">
    <source>
        <dbReference type="ARBA" id="ARBA00002185"/>
    </source>
</evidence>
<dbReference type="Proteomes" id="UP001589627">
    <property type="component" value="Unassembled WGS sequence"/>
</dbReference>
<evidence type="ECO:0000256" key="1">
    <source>
        <dbReference type="ARBA" id="ARBA00001755"/>
    </source>
</evidence>
<keyword evidence="12" id="KW-0963">Cytoplasm</keyword>
<evidence type="ECO:0000256" key="11">
    <source>
        <dbReference type="ARBA" id="ARBA00023133"/>
    </source>
</evidence>
<evidence type="ECO:0000256" key="13">
    <source>
        <dbReference type="SAM" id="MobiDB-lite"/>
    </source>
</evidence>
<evidence type="ECO:0000256" key="4">
    <source>
        <dbReference type="ARBA" id="ARBA00004744"/>
    </source>
</evidence>
<dbReference type="GO" id="GO:0004729">
    <property type="term" value="F:oxygen-dependent protoporphyrinogen oxidase activity"/>
    <property type="evidence" value="ECO:0007669"/>
    <property type="project" value="UniProtKB-EC"/>
</dbReference>
<organism evidence="15 16">
    <name type="scientific">Actinoallomurus acaciae</name>
    <dbReference type="NCBI Taxonomy" id="502577"/>
    <lineage>
        <taxon>Bacteria</taxon>
        <taxon>Bacillati</taxon>
        <taxon>Actinomycetota</taxon>
        <taxon>Actinomycetes</taxon>
        <taxon>Streptosporangiales</taxon>
        <taxon>Thermomonosporaceae</taxon>
        <taxon>Actinoallomurus</taxon>
    </lineage>
</organism>
<dbReference type="RefSeq" id="WP_378213287.1">
    <property type="nucleotide sequence ID" value="NZ_JBHLZP010000913.1"/>
</dbReference>
<reference evidence="15 16" key="1">
    <citation type="submission" date="2024-09" db="EMBL/GenBank/DDBJ databases">
        <authorList>
            <person name="Sun Q."/>
            <person name="Mori K."/>
        </authorList>
    </citation>
    <scope>NUCLEOTIDE SEQUENCE [LARGE SCALE GENOMIC DNA]</scope>
    <source>
        <strain evidence="15 16">TBRC 0563</strain>
    </source>
</reference>
<evidence type="ECO:0000313" key="15">
    <source>
        <dbReference type="EMBL" id="MFB9840076.1"/>
    </source>
</evidence>
<comment type="subcellular location">
    <subcellularLocation>
        <location evidence="12">Cytoplasm</location>
    </subcellularLocation>
</comment>
<dbReference type="InterPro" id="IPR050464">
    <property type="entry name" value="Zeta_carotene_desat/Oxidored"/>
</dbReference>
<evidence type="ECO:0000313" key="16">
    <source>
        <dbReference type="Proteomes" id="UP001589627"/>
    </source>
</evidence>
<feature type="non-terminal residue" evidence="15">
    <location>
        <position position="1"/>
    </location>
</feature>
<proteinExistence type="inferred from homology"/>
<dbReference type="PANTHER" id="PTHR42923:SF3">
    <property type="entry name" value="PROTOPORPHYRINOGEN OXIDASE"/>
    <property type="match status" value="1"/>
</dbReference>
<keyword evidence="10 12" id="KW-0560">Oxidoreductase</keyword>
<accession>A0ABV5Z011</accession>
<dbReference type="InterPro" id="IPR002937">
    <property type="entry name" value="Amino_oxidase"/>
</dbReference>
<gene>
    <name evidence="15" type="primary">hemG</name>
    <name evidence="15" type="ORF">ACFFNX_48805</name>
</gene>
<evidence type="ECO:0000256" key="5">
    <source>
        <dbReference type="ARBA" id="ARBA00008310"/>
    </source>
</evidence>
<evidence type="ECO:0000256" key="8">
    <source>
        <dbReference type="ARBA" id="ARBA00022630"/>
    </source>
</evidence>
<sequence length="323" mass="34206">NDDRHRGGHRPHRGLLREATMPGLADASRTRRSLITAARAVREAAPASSGPVFTTLTGGMGALAQALASRLTDLDVTLRTETMVRELRRTPEGWRLIVGPARAPEPVEADAVILAVPARAARRLLREEVPAASAELDRIEYASMAIVTLAYSATAFPRPLGRSGYLVPAVESEGVKAVTFSTTKWPYLLDDAPGMVAVRCSIGRFGEEQILQRPDGELKALAMTELARTTGVIELPVDSRVTRWGGALPQYSVGHLGRVARIRAAVAGVPGLAVCGAAYDGVGIPACIGSARAAVARVTGDLKGRGESETTGQRRPVPEQKGN</sequence>
<dbReference type="Gene3D" id="3.90.660.20">
    <property type="entry name" value="Protoporphyrinogen oxidase, mitochondrial, domain 2"/>
    <property type="match status" value="1"/>
</dbReference>
<comment type="catalytic activity">
    <reaction evidence="1">
        <text>coproporphyrinogen III + 3 O2 = coproporphyrin III + 3 H2O2</text>
        <dbReference type="Rhea" id="RHEA:43436"/>
        <dbReference type="ChEBI" id="CHEBI:15379"/>
        <dbReference type="ChEBI" id="CHEBI:16240"/>
        <dbReference type="ChEBI" id="CHEBI:57309"/>
        <dbReference type="ChEBI" id="CHEBI:131725"/>
        <dbReference type="EC" id="1.3.3.15"/>
    </reaction>
    <physiologicalReaction direction="left-to-right" evidence="1">
        <dbReference type="Rhea" id="RHEA:43437"/>
    </physiologicalReaction>
</comment>